<feature type="binding site" evidence="13">
    <location>
        <position position="419"/>
    </location>
    <ligand>
        <name>IMP</name>
        <dbReference type="ChEBI" id="CHEBI:58053"/>
    </ligand>
</feature>
<proteinExistence type="inferred from homology"/>
<comment type="function">
    <text evidence="13">Catalyzes the conversion of inosine 5'-phosphate (IMP) to xanthosine 5'-phosphate (XMP), the first committed and rate-limiting step in the de novo synthesis of guanine nucleotides, and therefore plays an important role in the regulation of cell growth.</text>
</comment>
<keyword evidence="9 13" id="KW-0560">Oxidoreductase</keyword>
<feature type="binding site" description="in other chain" evidence="13 16">
    <location>
        <position position="300"/>
    </location>
    <ligand>
        <name>K(+)</name>
        <dbReference type="ChEBI" id="CHEBI:29103"/>
        <note>ligand shared between two tetrameric partners</note>
    </ligand>
</feature>
<evidence type="ECO:0000256" key="14">
    <source>
        <dbReference type="PIRSR" id="PIRSR000130-1"/>
    </source>
</evidence>
<evidence type="ECO:0000259" key="20">
    <source>
        <dbReference type="PROSITE" id="PS51371"/>
    </source>
</evidence>
<evidence type="ECO:0000256" key="18">
    <source>
        <dbReference type="RuleBase" id="RU003927"/>
    </source>
</evidence>
<evidence type="ECO:0000256" key="13">
    <source>
        <dbReference type="HAMAP-Rule" id="MF_01964"/>
    </source>
</evidence>
<protein>
    <recommendedName>
        <fullName evidence="13 19">Inosine-5'-monophosphate dehydrogenase</fullName>
        <shortName evidence="13">IMP dehydrogenase</shortName>
        <shortName evidence="13">IMPD</shortName>
        <shortName evidence="13">IMPDH</shortName>
        <ecNumber evidence="13 19">1.1.1.205</ecNumber>
    </recommendedName>
</protein>
<dbReference type="STRING" id="1298851.TST_0913"/>
<dbReference type="PATRIC" id="fig|1298851.3.peg.950"/>
<dbReference type="KEGG" id="ttk:TST_0913"/>
<feature type="binding site" evidence="13">
    <location>
        <begin position="361"/>
        <end position="362"/>
    </location>
    <ligand>
        <name>IMP</name>
        <dbReference type="ChEBI" id="CHEBI:58053"/>
    </ligand>
</feature>
<dbReference type="PANTHER" id="PTHR11911:SF111">
    <property type="entry name" value="INOSINE-5'-MONOPHOSPHATE DEHYDROGENASE"/>
    <property type="match status" value="1"/>
</dbReference>
<feature type="binding site" evidence="13">
    <location>
        <begin position="338"/>
        <end position="340"/>
    </location>
    <ligand>
        <name>IMP</name>
        <dbReference type="ChEBI" id="CHEBI:58053"/>
    </ligand>
</feature>
<evidence type="ECO:0000256" key="15">
    <source>
        <dbReference type="PIRSR" id="PIRSR000130-3"/>
    </source>
</evidence>
<dbReference type="GO" id="GO:0006177">
    <property type="term" value="P:GMP biosynthetic process"/>
    <property type="evidence" value="ECO:0007669"/>
    <property type="project" value="UniProtKB-UniRule"/>
</dbReference>
<dbReference type="PIRSF" id="PIRSF000130">
    <property type="entry name" value="IMPDH"/>
    <property type="match status" value="1"/>
</dbReference>
<dbReference type="InterPro" id="IPR001093">
    <property type="entry name" value="IMP_DH_GMPRt"/>
</dbReference>
<comment type="cofactor">
    <cofactor evidence="1 13">
        <name>K(+)</name>
        <dbReference type="ChEBI" id="CHEBI:29103"/>
    </cofactor>
</comment>
<evidence type="ECO:0000256" key="3">
    <source>
        <dbReference type="ARBA" id="ARBA00011881"/>
    </source>
</evidence>
<dbReference type="CDD" id="cd04601">
    <property type="entry name" value="CBS_pair_IMPDH"/>
    <property type="match status" value="1"/>
</dbReference>
<sequence length="491" mass="53656">MIDDLPPIALTFDDVLLLPNRSSVLPKDVDVSTRLTRNIRINIPLVSAAMDTVTEAELAIALARQGGIGIIHKNMSIEEQAREVDKVKRSESGMIVHPITMRPWQKIGEALEIMARYRISGVPVTLEDGTLVGILTNRDLRFETDMNKKIEELMTKENLITVKEGITLEEAKKLLHKYRIEKLLVVDDDFKLKGLITIKDIEKIRKYPNACKDEIGRLRVGAAVGVAPDTMDRVDALVEAGVDVICVDTAHGHSELVLETVKKIKQKYPEKDVIAGNVATPEGAEDLIRAGADAVKVGIGPGSICTTRVVAGVGVPQITAIMWCAKVANRYGVPIIADGGIKYSGDITKALAAGASSVMIGNLFAGTKESPGEIVLYQGRSYKVYRGMGSIDAMKKGSKDRYFREGDEFAIDEKKLVPEGIEGRVPYRGPVADMVFQLVGGLKAGMGYCGAANIEELQNKARFIRITNAGLRESHVHDVIITKEAPNYWLE</sequence>
<dbReference type="SMART" id="SM01240">
    <property type="entry name" value="IMPDH"/>
    <property type="match status" value="1"/>
</dbReference>
<dbReference type="EC" id="1.1.1.205" evidence="13 19"/>
<dbReference type="InterPro" id="IPR013785">
    <property type="entry name" value="Aldolase_TIM"/>
</dbReference>
<keyword evidence="22" id="KW-1185">Reference proteome</keyword>
<keyword evidence="8 13" id="KW-0630">Potassium</keyword>
<feature type="binding site" evidence="13">
    <location>
        <position position="248"/>
    </location>
    <ligand>
        <name>NAD(+)</name>
        <dbReference type="ChEBI" id="CHEBI:57540"/>
    </ligand>
</feature>
<dbReference type="InterPro" id="IPR005990">
    <property type="entry name" value="IMP_DH"/>
</dbReference>
<evidence type="ECO:0000256" key="19">
    <source>
        <dbReference type="RuleBase" id="RU003928"/>
    </source>
</evidence>
<keyword evidence="4 13" id="KW-0479">Metal-binding</keyword>
<evidence type="ECO:0000256" key="7">
    <source>
        <dbReference type="ARBA" id="ARBA00022755"/>
    </source>
</evidence>
<dbReference type="PROSITE" id="PS00487">
    <property type="entry name" value="IMP_DH_GMP_RED"/>
    <property type="match status" value="1"/>
</dbReference>
<feature type="binding site" evidence="13">
    <location>
        <position position="475"/>
    </location>
    <ligand>
        <name>K(+)</name>
        <dbReference type="ChEBI" id="CHEBI:29103"/>
        <note>ligand shared between two tetrameric partners</note>
    </ligand>
</feature>
<feature type="domain" description="CBS" evidence="20">
    <location>
        <begin position="94"/>
        <end position="150"/>
    </location>
</feature>
<evidence type="ECO:0000256" key="1">
    <source>
        <dbReference type="ARBA" id="ARBA00001958"/>
    </source>
</evidence>
<keyword evidence="7 13" id="KW-0658">Purine biosynthesis</keyword>
<evidence type="ECO:0000256" key="10">
    <source>
        <dbReference type="ARBA" id="ARBA00023027"/>
    </source>
</evidence>
<dbReference type="NCBIfam" id="TIGR01302">
    <property type="entry name" value="IMP_dehydrog"/>
    <property type="match status" value="1"/>
</dbReference>
<dbReference type="Gene3D" id="3.20.20.70">
    <property type="entry name" value="Aldolase class I"/>
    <property type="match status" value="1"/>
</dbReference>
<dbReference type="SUPFAM" id="SSF54631">
    <property type="entry name" value="CBS-domain pair"/>
    <property type="match status" value="1"/>
</dbReference>
<evidence type="ECO:0000256" key="2">
    <source>
        <dbReference type="ARBA" id="ARBA00005502"/>
    </source>
</evidence>
<evidence type="ECO:0000256" key="6">
    <source>
        <dbReference type="ARBA" id="ARBA00022749"/>
    </source>
</evidence>
<keyword evidence="5" id="KW-0677">Repeat</keyword>
<dbReference type="HAMAP" id="MF_01964">
    <property type="entry name" value="IMPDH"/>
    <property type="match status" value="1"/>
</dbReference>
<feature type="binding site" evidence="13">
    <location>
        <begin position="385"/>
        <end position="389"/>
    </location>
    <ligand>
        <name>IMP</name>
        <dbReference type="ChEBI" id="CHEBI:58053"/>
    </ligand>
</feature>
<comment type="activity regulation">
    <text evidence="13">Mycophenolic acid (MPA) is a non-competitive inhibitor that prevents formation of the closed enzyme conformation by binding to the same site as the amobile flap. In contrast, mizoribine monophosphate (MZP) is a competitive inhibitor that induces the closed conformation. MPA is a potent inhibitor of mammalian IMPDHs but a poor inhibitor of the bacterial enzymes. MZP is a more potent inhibitor of bacterial IMPDH.</text>
</comment>
<dbReference type="CDD" id="cd00381">
    <property type="entry name" value="IMPDH"/>
    <property type="match status" value="1"/>
</dbReference>
<feature type="active site" description="Thioimidate intermediate" evidence="13 14">
    <location>
        <position position="305"/>
    </location>
</feature>
<comment type="pathway">
    <text evidence="13 19">Purine metabolism; XMP biosynthesis via de novo pathway; XMP from IMP: step 1/1.</text>
</comment>
<dbReference type="RefSeq" id="WP_068549709.1">
    <property type="nucleotide sequence ID" value="NZ_AP013035.1"/>
</dbReference>
<dbReference type="PANTHER" id="PTHR11911">
    <property type="entry name" value="INOSINE-5-MONOPHOSPHATE DEHYDROGENASE RELATED"/>
    <property type="match status" value="1"/>
</dbReference>
<feature type="binding site" description="in other chain" evidence="13 16">
    <location>
        <position position="305"/>
    </location>
    <ligand>
        <name>K(+)</name>
        <dbReference type="ChEBI" id="CHEBI:29103"/>
        <note>ligand shared between two tetrameric partners</note>
    </ligand>
</feature>
<comment type="caution">
    <text evidence="13">Lacks conserved residue(s) required for the propagation of feature annotation.</text>
</comment>
<name>A0A0S3QTT1_THET7</name>
<dbReference type="AlphaFoldDB" id="A0A0S3QTT1"/>
<feature type="binding site" evidence="13">
    <location>
        <position position="473"/>
    </location>
    <ligand>
        <name>K(+)</name>
        <dbReference type="ChEBI" id="CHEBI:29103"/>
        <note>ligand shared between two tetrameric partners</note>
    </ligand>
</feature>
<gene>
    <name evidence="13 21" type="primary">guaB</name>
    <name evidence="21" type="ORF">TST_0913</name>
</gene>
<dbReference type="Pfam" id="PF00571">
    <property type="entry name" value="CBS"/>
    <property type="match status" value="2"/>
</dbReference>
<evidence type="ECO:0000313" key="21">
    <source>
        <dbReference type="EMBL" id="BAT71713.1"/>
    </source>
</evidence>
<keyword evidence="11 17" id="KW-0129">CBS domain</keyword>
<dbReference type="Proteomes" id="UP000063234">
    <property type="component" value="Chromosome"/>
</dbReference>
<dbReference type="InterPro" id="IPR046342">
    <property type="entry name" value="CBS_dom_sf"/>
</dbReference>
<dbReference type="SUPFAM" id="SSF51412">
    <property type="entry name" value="Inosine monophosphate dehydrogenase (IMPDH)"/>
    <property type="match status" value="1"/>
</dbReference>
<dbReference type="GO" id="GO:0046872">
    <property type="term" value="F:metal ion binding"/>
    <property type="evidence" value="ECO:0007669"/>
    <property type="project" value="UniProtKB-UniRule"/>
</dbReference>
<feature type="binding site" evidence="13">
    <location>
        <position position="474"/>
    </location>
    <ligand>
        <name>K(+)</name>
        <dbReference type="ChEBI" id="CHEBI:29103"/>
        <note>ligand shared between two tetrameric partners</note>
    </ligand>
</feature>
<evidence type="ECO:0000256" key="12">
    <source>
        <dbReference type="ARBA" id="ARBA00048028"/>
    </source>
</evidence>
<dbReference type="GO" id="GO:0006183">
    <property type="term" value="P:GTP biosynthetic process"/>
    <property type="evidence" value="ECO:0007669"/>
    <property type="project" value="TreeGrafter"/>
</dbReference>
<feature type="binding site" evidence="13 15">
    <location>
        <begin position="298"/>
        <end position="300"/>
    </location>
    <ligand>
        <name>NAD(+)</name>
        <dbReference type="ChEBI" id="CHEBI:57540"/>
    </ligand>
</feature>
<feature type="domain" description="CBS" evidence="20">
    <location>
        <begin position="154"/>
        <end position="214"/>
    </location>
</feature>
<evidence type="ECO:0000256" key="16">
    <source>
        <dbReference type="PIRSR" id="PIRSR000130-4"/>
    </source>
</evidence>
<dbReference type="InterPro" id="IPR015875">
    <property type="entry name" value="IMP_DH/GMP_Rdtase_CS"/>
</dbReference>
<reference evidence="22" key="1">
    <citation type="journal article" date="2018" name="Science">
        <title>A primordial and reversible TCA cycle in a facultatively chemolithoautotrophic thermophile.</title>
        <authorList>
            <person name="Nunoura T."/>
            <person name="Chikaraishi Y."/>
            <person name="Izaki R."/>
            <person name="Suwa T."/>
            <person name="Sato T."/>
            <person name="Harada T."/>
            <person name="Mori K."/>
            <person name="Kato Y."/>
            <person name="Miyazaki M."/>
            <person name="Shimamura S."/>
            <person name="Yanagawa K."/>
            <person name="Shuto A."/>
            <person name="Ohkouchi N."/>
            <person name="Fujita N."/>
            <person name="Takaki Y."/>
            <person name="Atomi H."/>
            <person name="Takai K."/>
        </authorList>
    </citation>
    <scope>NUCLEOTIDE SEQUENCE [LARGE SCALE GENOMIC DNA]</scope>
    <source>
        <strain evidence="22">DSM 17441 / JCM 13301 / NBRC 103674 / ABI70S6</strain>
    </source>
</reference>
<feature type="binding site" evidence="15">
    <location>
        <begin position="248"/>
        <end position="250"/>
    </location>
    <ligand>
        <name>NAD(+)</name>
        <dbReference type="ChEBI" id="CHEBI:57540"/>
    </ligand>
</feature>
<dbReference type="FunFam" id="3.20.20.70:FF:000003">
    <property type="entry name" value="GMP reductase"/>
    <property type="match status" value="1"/>
</dbReference>
<accession>A0A0S3QTT1</accession>
<evidence type="ECO:0000256" key="8">
    <source>
        <dbReference type="ARBA" id="ARBA00022958"/>
    </source>
</evidence>
<dbReference type="EMBL" id="AP013035">
    <property type="protein sequence ID" value="BAT71713.1"/>
    <property type="molecule type" value="Genomic_DNA"/>
</dbReference>
<evidence type="ECO:0000256" key="4">
    <source>
        <dbReference type="ARBA" id="ARBA00022723"/>
    </source>
</evidence>
<evidence type="ECO:0000256" key="9">
    <source>
        <dbReference type="ARBA" id="ARBA00023002"/>
    </source>
</evidence>
<evidence type="ECO:0000256" key="5">
    <source>
        <dbReference type="ARBA" id="ARBA00022737"/>
    </source>
</evidence>
<keyword evidence="6 13" id="KW-0332">GMP biosynthesis</keyword>
<evidence type="ECO:0000256" key="17">
    <source>
        <dbReference type="PROSITE-ProRule" id="PRU00703"/>
    </source>
</evidence>
<dbReference type="InterPro" id="IPR000644">
    <property type="entry name" value="CBS_dom"/>
</dbReference>
<dbReference type="UniPathway" id="UPA00601">
    <property type="reaction ID" value="UER00295"/>
</dbReference>
<feature type="binding site" evidence="13">
    <location>
        <position position="303"/>
    </location>
    <ligand>
        <name>IMP</name>
        <dbReference type="ChEBI" id="CHEBI:58053"/>
    </ligand>
</feature>
<dbReference type="PROSITE" id="PS51371">
    <property type="entry name" value="CBS"/>
    <property type="match status" value="2"/>
</dbReference>
<keyword evidence="10 13" id="KW-0520">NAD</keyword>
<dbReference type="SMART" id="SM00116">
    <property type="entry name" value="CBS"/>
    <property type="match status" value="2"/>
</dbReference>
<comment type="similarity">
    <text evidence="2 13 18">Belongs to the IMPDH/GMPR family.</text>
</comment>
<organism evidence="21 22">
    <name type="scientific">Thermosulfidibacter takaii (strain DSM 17441 / JCM 13301 / NBRC 103674 / ABI70S6)</name>
    <dbReference type="NCBI Taxonomy" id="1298851"/>
    <lineage>
        <taxon>Bacteria</taxon>
        <taxon>Pseudomonadati</taxon>
        <taxon>Thermosulfidibacterota</taxon>
        <taxon>Thermosulfidibacteria</taxon>
        <taxon>Thermosulfidibacterales</taxon>
        <taxon>Thermosulfidibacteraceae</taxon>
    </lineage>
</organism>
<feature type="binding site" description="in other chain" evidence="13 16">
    <location>
        <position position="302"/>
    </location>
    <ligand>
        <name>K(+)</name>
        <dbReference type="ChEBI" id="CHEBI:29103"/>
        <note>ligand shared between two tetrameric partners</note>
    </ligand>
</feature>
<evidence type="ECO:0000313" key="22">
    <source>
        <dbReference type="Proteomes" id="UP000063234"/>
    </source>
</evidence>
<comment type="catalytic activity">
    <reaction evidence="12 13 19">
        <text>IMP + NAD(+) + H2O = XMP + NADH + H(+)</text>
        <dbReference type="Rhea" id="RHEA:11708"/>
        <dbReference type="ChEBI" id="CHEBI:15377"/>
        <dbReference type="ChEBI" id="CHEBI:15378"/>
        <dbReference type="ChEBI" id="CHEBI:57464"/>
        <dbReference type="ChEBI" id="CHEBI:57540"/>
        <dbReference type="ChEBI" id="CHEBI:57945"/>
        <dbReference type="ChEBI" id="CHEBI:58053"/>
        <dbReference type="EC" id="1.1.1.205"/>
    </reaction>
</comment>
<dbReference type="GO" id="GO:0003938">
    <property type="term" value="F:IMP dehydrogenase activity"/>
    <property type="evidence" value="ECO:0007669"/>
    <property type="project" value="UniProtKB-UniRule"/>
</dbReference>
<dbReference type="OrthoDB" id="9805398at2"/>
<dbReference type="Pfam" id="PF00478">
    <property type="entry name" value="IMPDH"/>
    <property type="match status" value="1"/>
</dbReference>
<dbReference type="GO" id="GO:0000166">
    <property type="term" value="F:nucleotide binding"/>
    <property type="evidence" value="ECO:0007669"/>
    <property type="project" value="UniProtKB-UniRule"/>
</dbReference>
<feature type="active site" description="Proton acceptor" evidence="13 14">
    <location>
        <position position="401"/>
    </location>
</feature>
<evidence type="ECO:0000256" key="11">
    <source>
        <dbReference type="ARBA" id="ARBA00023122"/>
    </source>
</evidence>
<comment type="subunit">
    <text evidence="3 13">Homotetramer.</text>
</comment>